<organism evidence="10 11">
    <name type="scientific">Aquitalea palustris</name>
    <dbReference type="NCBI Taxonomy" id="2480983"/>
    <lineage>
        <taxon>Bacteria</taxon>
        <taxon>Pseudomonadati</taxon>
        <taxon>Pseudomonadota</taxon>
        <taxon>Betaproteobacteria</taxon>
        <taxon>Neisseriales</taxon>
        <taxon>Chromobacteriaceae</taxon>
        <taxon>Aquitalea</taxon>
    </lineage>
</organism>
<evidence type="ECO:0000313" key="10">
    <source>
        <dbReference type="EMBL" id="RMC96957.1"/>
    </source>
</evidence>
<dbReference type="InterPro" id="IPR020846">
    <property type="entry name" value="MFS_dom"/>
</dbReference>
<dbReference type="Gene3D" id="1.20.1720.10">
    <property type="entry name" value="Multidrug resistance protein D"/>
    <property type="match status" value="1"/>
</dbReference>
<evidence type="ECO:0000259" key="9">
    <source>
        <dbReference type="PROSITE" id="PS50850"/>
    </source>
</evidence>
<dbReference type="InterPro" id="IPR011701">
    <property type="entry name" value="MFS"/>
</dbReference>
<feature type="transmembrane region" description="Helical" evidence="8">
    <location>
        <begin position="369"/>
        <end position="392"/>
    </location>
</feature>
<feature type="transmembrane region" description="Helical" evidence="8">
    <location>
        <begin position="342"/>
        <end position="363"/>
    </location>
</feature>
<dbReference type="NCBIfam" id="TIGR00710">
    <property type="entry name" value="efflux_Bcr_CflA"/>
    <property type="match status" value="1"/>
</dbReference>
<proteinExistence type="inferred from homology"/>
<comment type="caution">
    <text evidence="10">The sequence shown here is derived from an EMBL/GenBank/DDBJ whole genome shotgun (WGS) entry which is preliminary data.</text>
</comment>
<comment type="subcellular location">
    <subcellularLocation>
        <location evidence="8">Cell inner membrane</location>
        <topology evidence="8">Multi-pass membrane protein</topology>
    </subcellularLocation>
    <subcellularLocation>
        <location evidence="1">Cell membrane</location>
        <topology evidence="1">Multi-pass membrane protein</topology>
    </subcellularLocation>
</comment>
<gene>
    <name evidence="10" type="ORF">EAY64_11180</name>
</gene>
<evidence type="ECO:0000256" key="3">
    <source>
        <dbReference type="ARBA" id="ARBA00022448"/>
    </source>
</evidence>
<keyword evidence="4" id="KW-1003">Cell membrane</keyword>
<evidence type="ECO:0000256" key="4">
    <source>
        <dbReference type="ARBA" id="ARBA00022475"/>
    </source>
</evidence>
<comment type="similarity">
    <text evidence="2 8">Belongs to the major facilitator superfamily. Bcr/CmlA family.</text>
</comment>
<evidence type="ECO:0000256" key="8">
    <source>
        <dbReference type="RuleBase" id="RU365088"/>
    </source>
</evidence>
<dbReference type="EMBL" id="RFAR01000044">
    <property type="protein sequence ID" value="RMC96957.1"/>
    <property type="molecule type" value="Genomic_DNA"/>
</dbReference>
<evidence type="ECO:0000256" key="2">
    <source>
        <dbReference type="ARBA" id="ARBA00006236"/>
    </source>
</evidence>
<accession>A0A454JHX1</accession>
<dbReference type="SUPFAM" id="SSF103473">
    <property type="entry name" value="MFS general substrate transporter"/>
    <property type="match status" value="1"/>
</dbReference>
<dbReference type="GO" id="GO:0005886">
    <property type="term" value="C:plasma membrane"/>
    <property type="evidence" value="ECO:0007669"/>
    <property type="project" value="UniProtKB-SubCell"/>
</dbReference>
<feature type="transmembrane region" description="Helical" evidence="8">
    <location>
        <begin position="212"/>
        <end position="236"/>
    </location>
</feature>
<feature type="transmembrane region" description="Helical" evidence="8">
    <location>
        <begin position="137"/>
        <end position="157"/>
    </location>
</feature>
<dbReference type="PROSITE" id="PS50850">
    <property type="entry name" value="MFS"/>
    <property type="match status" value="1"/>
</dbReference>
<dbReference type="NCBIfam" id="NF008314">
    <property type="entry name" value="PRK11102.1"/>
    <property type="match status" value="1"/>
</dbReference>
<keyword evidence="5 8" id="KW-0812">Transmembrane</keyword>
<dbReference type="InterPro" id="IPR004812">
    <property type="entry name" value="Efflux_drug-R_Bcr/CmlA"/>
</dbReference>
<keyword evidence="7 8" id="KW-0472">Membrane</keyword>
<evidence type="ECO:0000256" key="7">
    <source>
        <dbReference type="ARBA" id="ARBA00023136"/>
    </source>
</evidence>
<dbReference type="GO" id="GO:0015385">
    <property type="term" value="F:sodium:proton antiporter activity"/>
    <property type="evidence" value="ECO:0007669"/>
    <property type="project" value="TreeGrafter"/>
</dbReference>
<keyword evidence="11" id="KW-1185">Reference proteome</keyword>
<dbReference type="InterPro" id="IPR036259">
    <property type="entry name" value="MFS_trans_sf"/>
</dbReference>
<feature type="transmembrane region" description="Helical" evidence="8">
    <location>
        <begin position="75"/>
        <end position="94"/>
    </location>
</feature>
<feature type="transmembrane region" description="Helical" evidence="8">
    <location>
        <begin position="100"/>
        <end position="116"/>
    </location>
</feature>
<name>A0A454JHX1_9NEIS</name>
<keyword evidence="8" id="KW-0997">Cell inner membrane</keyword>
<evidence type="ECO:0000256" key="6">
    <source>
        <dbReference type="ARBA" id="ARBA00022989"/>
    </source>
</evidence>
<feature type="transmembrane region" description="Helical" evidence="8">
    <location>
        <begin position="311"/>
        <end position="330"/>
    </location>
</feature>
<dbReference type="RefSeq" id="WP_103524849.1">
    <property type="nucleotide sequence ID" value="NZ_RFAR01000044.1"/>
</dbReference>
<feature type="domain" description="Major facilitator superfamily (MFS) profile" evidence="9">
    <location>
        <begin position="9"/>
        <end position="396"/>
    </location>
</feature>
<dbReference type="FunFam" id="1.20.1720.10:FF:000005">
    <property type="entry name" value="Bcr/CflA family efflux transporter"/>
    <property type="match status" value="1"/>
</dbReference>
<feature type="transmembrane region" description="Helical" evidence="8">
    <location>
        <begin position="248"/>
        <end position="266"/>
    </location>
</feature>
<protein>
    <recommendedName>
        <fullName evidence="8">Bcr/CflA family efflux transporter</fullName>
    </recommendedName>
</protein>
<keyword evidence="3 8" id="KW-0813">Transport</keyword>
<sequence length="401" mass="43709">MTQQRNLRLMLILSALMSFASISTDLYLPALPSMQHALHASRAGIELTFSAFLVGFSMGQLFWGPYSDRVGRRKPIAIGIVLFALGSAGCALSDTVWQMMLWRVIQAVGACVGPVLSRAMVRDRYGREQSAHKLSTLILIMGVAPLLGPLLGGQILLVWSWQGIFWLLTIVAALLLFCLRYLPETLARKNRNTQPVQQVFREYLSLLQDKSLLVYALAGAFFYAGAYTFIVATPFAYIEYFHVSPQGYGYLFGINIAGMMLANAANRHLLGRFSSKHLFMAGCLVLALSGLVLMMNVYWSVGGLAGVVLPIFFYMSMNGFIVANSVAGALEHLPHKAGTASSLLGAMHYGSGILSAALVGWFADGTPWAMAWLMGLCGLASLLVAILSVIPLPMQAKWRVL</sequence>
<feature type="transmembrane region" description="Helical" evidence="8">
    <location>
        <begin position="44"/>
        <end position="63"/>
    </location>
</feature>
<dbReference type="Pfam" id="PF07690">
    <property type="entry name" value="MFS_1"/>
    <property type="match status" value="1"/>
</dbReference>
<dbReference type="GO" id="GO:1990961">
    <property type="term" value="P:xenobiotic detoxification by transmembrane export across the plasma membrane"/>
    <property type="evidence" value="ECO:0007669"/>
    <property type="project" value="InterPro"/>
</dbReference>
<feature type="transmembrane region" description="Helical" evidence="8">
    <location>
        <begin position="278"/>
        <end position="299"/>
    </location>
</feature>
<evidence type="ECO:0000313" key="11">
    <source>
        <dbReference type="Proteomes" id="UP000274139"/>
    </source>
</evidence>
<evidence type="ECO:0000256" key="5">
    <source>
        <dbReference type="ARBA" id="ARBA00022692"/>
    </source>
</evidence>
<dbReference type="PANTHER" id="PTHR23502:SF132">
    <property type="entry name" value="POLYAMINE TRANSPORTER 2-RELATED"/>
    <property type="match status" value="1"/>
</dbReference>
<dbReference type="CDD" id="cd17320">
    <property type="entry name" value="MFS_MdfA_MDR_like"/>
    <property type="match status" value="1"/>
</dbReference>
<evidence type="ECO:0000256" key="1">
    <source>
        <dbReference type="ARBA" id="ARBA00004651"/>
    </source>
</evidence>
<dbReference type="GO" id="GO:0042910">
    <property type="term" value="F:xenobiotic transmembrane transporter activity"/>
    <property type="evidence" value="ECO:0007669"/>
    <property type="project" value="InterPro"/>
</dbReference>
<reference evidence="10 11" key="1">
    <citation type="submission" date="2018-10" db="EMBL/GenBank/DDBJ databases">
        <title>Draft genome sequence of Aquitalea MWU14-2217 isolated from a wild cranberry bog in Provincetown, Massachusetts.</title>
        <authorList>
            <person name="Ebadzadsahrai G."/>
            <person name="Soby S."/>
        </authorList>
    </citation>
    <scope>NUCLEOTIDE SEQUENCE [LARGE SCALE GENOMIC DNA]</scope>
    <source>
        <strain evidence="10 11">MWU14-2217</strain>
    </source>
</reference>
<keyword evidence="6 8" id="KW-1133">Transmembrane helix</keyword>
<dbReference type="AlphaFoldDB" id="A0A454JHX1"/>
<feature type="transmembrane region" description="Helical" evidence="8">
    <location>
        <begin position="163"/>
        <end position="182"/>
    </location>
</feature>
<dbReference type="Proteomes" id="UP000274139">
    <property type="component" value="Unassembled WGS sequence"/>
</dbReference>
<dbReference type="PANTHER" id="PTHR23502">
    <property type="entry name" value="MAJOR FACILITATOR SUPERFAMILY"/>
    <property type="match status" value="1"/>
</dbReference>
<dbReference type="OrthoDB" id="9814303at2"/>
<comment type="caution">
    <text evidence="8">Lacks conserved residue(s) required for the propagation of feature annotation.</text>
</comment>